<keyword evidence="2" id="KW-1185">Reference proteome</keyword>
<protein>
    <submittedName>
        <fullName evidence="1">Uncharacterized protein</fullName>
    </submittedName>
</protein>
<name>A0A445EE17_ARAHY</name>
<proteinExistence type="predicted"/>
<dbReference type="InterPro" id="IPR036691">
    <property type="entry name" value="Endo/exonu/phosph_ase_sf"/>
</dbReference>
<dbReference type="SUPFAM" id="SSF56219">
    <property type="entry name" value="DNase I-like"/>
    <property type="match status" value="1"/>
</dbReference>
<organism evidence="1 2">
    <name type="scientific">Arachis hypogaea</name>
    <name type="common">Peanut</name>
    <dbReference type="NCBI Taxonomy" id="3818"/>
    <lineage>
        <taxon>Eukaryota</taxon>
        <taxon>Viridiplantae</taxon>
        <taxon>Streptophyta</taxon>
        <taxon>Embryophyta</taxon>
        <taxon>Tracheophyta</taxon>
        <taxon>Spermatophyta</taxon>
        <taxon>Magnoliopsida</taxon>
        <taxon>eudicotyledons</taxon>
        <taxon>Gunneridae</taxon>
        <taxon>Pentapetalae</taxon>
        <taxon>rosids</taxon>
        <taxon>fabids</taxon>
        <taxon>Fabales</taxon>
        <taxon>Fabaceae</taxon>
        <taxon>Papilionoideae</taxon>
        <taxon>50 kb inversion clade</taxon>
        <taxon>dalbergioids sensu lato</taxon>
        <taxon>Dalbergieae</taxon>
        <taxon>Pterocarpus clade</taxon>
        <taxon>Arachis</taxon>
    </lineage>
</organism>
<evidence type="ECO:0000313" key="1">
    <source>
        <dbReference type="EMBL" id="RYR73539.1"/>
    </source>
</evidence>
<sequence length="94" mass="11235">MDRRKDQWRGITAGNNYEGVPQLFIEDFNYILSHKEKVGLHPKLQNQIQEFRKFVHSNSLMDLDLKREKFTWSSNPINGFVTREKIDRALANWK</sequence>
<evidence type="ECO:0000313" key="2">
    <source>
        <dbReference type="Proteomes" id="UP000289738"/>
    </source>
</evidence>
<dbReference type="EMBL" id="SDMP01000002">
    <property type="protein sequence ID" value="RYR73539.1"/>
    <property type="molecule type" value="Genomic_DNA"/>
</dbReference>
<gene>
    <name evidence="1" type="ORF">Ahy_A02g007922</name>
</gene>
<dbReference type="Proteomes" id="UP000289738">
    <property type="component" value="Chromosome A02"/>
</dbReference>
<reference evidence="1 2" key="1">
    <citation type="submission" date="2019-01" db="EMBL/GenBank/DDBJ databases">
        <title>Sequencing of cultivated peanut Arachis hypogaea provides insights into genome evolution and oil improvement.</title>
        <authorList>
            <person name="Chen X."/>
        </authorList>
    </citation>
    <scope>NUCLEOTIDE SEQUENCE [LARGE SCALE GENOMIC DNA]</scope>
    <source>
        <strain evidence="2">cv. Fuhuasheng</strain>
        <tissue evidence="1">Leaves</tissue>
    </source>
</reference>
<comment type="caution">
    <text evidence="1">The sequence shown here is derived from an EMBL/GenBank/DDBJ whole genome shotgun (WGS) entry which is preliminary data.</text>
</comment>
<dbReference type="AlphaFoldDB" id="A0A445EE17"/>
<accession>A0A445EE17</accession>